<dbReference type="SUPFAM" id="SSF54637">
    <property type="entry name" value="Thioesterase/thiol ester dehydrase-isomerase"/>
    <property type="match status" value="1"/>
</dbReference>
<dbReference type="AlphaFoldDB" id="A0A6S6ZB65"/>
<accession>A0A6S6ZB65</accession>
<evidence type="ECO:0000313" key="2">
    <source>
        <dbReference type="EMBL" id="CAB3665133.1"/>
    </source>
</evidence>
<dbReference type="Pfam" id="PF03061">
    <property type="entry name" value="4HBT"/>
    <property type="match status" value="1"/>
</dbReference>
<gene>
    <name evidence="2" type="ORF">LMG3441_00772</name>
</gene>
<evidence type="ECO:0000313" key="3">
    <source>
        <dbReference type="Proteomes" id="UP000494269"/>
    </source>
</evidence>
<sequence length="110" mass="12521">MSKPIFTRPHKIHFSECDPASIVFYPQYFVLFNDLTERWVDSLLPEGYHGLISGRRIGMPTVRLGVSFTAISCFGDDVDLELVVEHLGNRSLNLELRCVGHDVVLRMTVK</sequence>
<proteinExistence type="predicted"/>
<dbReference type="InterPro" id="IPR006683">
    <property type="entry name" value="Thioestr_dom"/>
</dbReference>
<dbReference type="RefSeq" id="WP_338077785.1">
    <property type="nucleotide sequence ID" value="NZ_CADIJQ010000001.1"/>
</dbReference>
<dbReference type="InterPro" id="IPR029069">
    <property type="entry name" value="HotDog_dom_sf"/>
</dbReference>
<reference evidence="2 3" key="1">
    <citation type="submission" date="2020-04" db="EMBL/GenBank/DDBJ databases">
        <authorList>
            <person name="De Canck E."/>
        </authorList>
    </citation>
    <scope>NUCLEOTIDE SEQUENCE [LARGE SCALE GENOMIC DNA]</scope>
    <source>
        <strain evidence="2 3">LMG 3441</strain>
    </source>
</reference>
<name>A0A6S6ZB65_9BURK</name>
<dbReference type="GO" id="GO:0016790">
    <property type="term" value="F:thiolester hydrolase activity"/>
    <property type="evidence" value="ECO:0007669"/>
    <property type="project" value="UniProtKB-ARBA"/>
</dbReference>
<protein>
    <recommendedName>
        <fullName evidence="1">Thioesterase domain-containing protein</fullName>
    </recommendedName>
</protein>
<dbReference type="CDD" id="cd00586">
    <property type="entry name" value="4HBT"/>
    <property type="match status" value="1"/>
</dbReference>
<dbReference type="Gene3D" id="3.10.129.10">
    <property type="entry name" value="Hotdog Thioesterase"/>
    <property type="match status" value="1"/>
</dbReference>
<keyword evidence="3" id="KW-1185">Reference proteome</keyword>
<organism evidence="2 3">
    <name type="scientific">Achromobacter kerstersii</name>
    <dbReference type="NCBI Taxonomy" id="1353890"/>
    <lineage>
        <taxon>Bacteria</taxon>
        <taxon>Pseudomonadati</taxon>
        <taxon>Pseudomonadota</taxon>
        <taxon>Betaproteobacteria</taxon>
        <taxon>Burkholderiales</taxon>
        <taxon>Alcaligenaceae</taxon>
        <taxon>Achromobacter</taxon>
    </lineage>
</organism>
<evidence type="ECO:0000259" key="1">
    <source>
        <dbReference type="Pfam" id="PF03061"/>
    </source>
</evidence>
<feature type="domain" description="Thioesterase" evidence="1">
    <location>
        <begin position="22"/>
        <end position="97"/>
    </location>
</feature>
<dbReference type="Proteomes" id="UP000494269">
    <property type="component" value="Unassembled WGS sequence"/>
</dbReference>
<dbReference type="EMBL" id="CADIJQ010000001">
    <property type="protein sequence ID" value="CAB3665133.1"/>
    <property type="molecule type" value="Genomic_DNA"/>
</dbReference>